<dbReference type="InterPro" id="IPR002035">
    <property type="entry name" value="VWF_A"/>
</dbReference>
<dbReference type="Pfam" id="PF00092">
    <property type="entry name" value="VWA"/>
    <property type="match status" value="1"/>
</dbReference>
<keyword evidence="3" id="KW-0597">Phosphoprotein</keyword>
<dbReference type="Pfam" id="PF05586">
    <property type="entry name" value="Ant_C"/>
    <property type="match status" value="1"/>
</dbReference>
<dbReference type="SUPFAM" id="SSF53300">
    <property type="entry name" value="vWA-like"/>
    <property type="match status" value="1"/>
</dbReference>
<organism evidence="18 19">
    <name type="scientific">Cyprinus carpio</name>
    <name type="common">Common carp</name>
    <dbReference type="NCBI Taxonomy" id="7962"/>
    <lineage>
        <taxon>Eukaryota</taxon>
        <taxon>Metazoa</taxon>
        <taxon>Chordata</taxon>
        <taxon>Craniata</taxon>
        <taxon>Vertebrata</taxon>
        <taxon>Euteleostomi</taxon>
        <taxon>Actinopterygii</taxon>
        <taxon>Neopterygii</taxon>
        <taxon>Teleostei</taxon>
        <taxon>Ostariophysi</taxon>
        <taxon>Cypriniformes</taxon>
        <taxon>Cyprinidae</taxon>
        <taxon>Cyprininae</taxon>
        <taxon>Cyprinus</taxon>
    </lineage>
</organism>
<proteinExistence type="inferred from homology"/>
<feature type="domain" description="VWFA" evidence="17">
    <location>
        <begin position="39"/>
        <end position="207"/>
    </location>
</feature>
<feature type="signal peptide" evidence="16">
    <location>
        <begin position="1"/>
        <end position="29"/>
    </location>
</feature>
<dbReference type="InterPro" id="IPR008400">
    <property type="entry name" value="Anthrax_toxin_rcpt_extracel"/>
</dbReference>
<evidence type="ECO:0000256" key="12">
    <source>
        <dbReference type="PIRNR" id="PIRNR038023"/>
    </source>
</evidence>
<protein>
    <recommendedName>
        <fullName evidence="12">Anthrax toxin receptor</fullName>
    </recommendedName>
</protein>
<dbReference type="PIRSF" id="PIRSF038023">
    <property type="entry name" value="Anthrax_toxin_receptor_2"/>
    <property type="match status" value="1"/>
</dbReference>
<sequence>MKGDSDHAIKATWVLQLFCISLLTFFGKGEDASCHGAFDLYFVLDRSGSVSDNWMEIYGFVEQLTNRFVSPKMRVSFIVFSSSAEVVLPLTGDRAAIDSGLQSLRKIRPAGETYMHEGLRKVLKQMTTQGARASSIIIALTDGKLEIYPYDLAVKEADQARQYGARVYCVGVKDFDANQLIDIADSKDQVFPVVDGFQALKTIVNSILKKSCVEIFNLEPSSICVNETFNIVLRGRGFTQGRTSDGVVCTLSVNQQDPYNEKPSAVKDNYVLLALDHSLDVLISLNNGQSYISSPITIYATTCSDGILIVIVILLLLVLLGLIVLWWFWPLCCTVVIRDPPPSHPPPPCPIPEPEEDPLPKKKWPTVDASYYGARGPGGITPMEVRWGEKGSTEEGARLAKAKNAVVKMPEEEFEEPVKRPPPRPPLIYQAPVPDKWYTPIKGRFDAVLALLRRQYDRVAIMRPTANDKVRWPWFMQSVFYYKQQERSFWFVSIKEDIFHVFLESISRNK</sequence>
<dbReference type="PANTHER" id="PTHR16059:SF29">
    <property type="entry name" value="ANTHRAX TOXIN RECEPTOR"/>
    <property type="match status" value="1"/>
</dbReference>
<dbReference type="GO" id="GO:0046872">
    <property type="term" value="F:metal ion binding"/>
    <property type="evidence" value="ECO:0007669"/>
    <property type="project" value="UniProtKB-UniRule"/>
</dbReference>
<evidence type="ECO:0000256" key="15">
    <source>
        <dbReference type="SAM" id="Phobius"/>
    </source>
</evidence>
<feature type="binding site" evidence="13">
    <location>
        <position position="113"/>
    </location>
    <ligand>
        <name>a divalent metal cation</name>
        <dbReference type="ChEBI" id="CHEBI:60240"/>
    </ligand>
</feature>
<dbReference type="InterPro" id="IPR036465">
    <property type="entry name" value="vWFA_dom_sf"/>
</dbReference>
<dbReference type="CDD" id="cd01474">
    <property type="entry name" value="vWA_ATR"/>
    <property type="match status" value="1"/>
</dbReference>
<feature type="chain" id="PRO_5034234641" description="Anthrax toxin receptor" evidence="16">
    <location>
        <begin position="30"/>
        <end position="510"/>
    </location>
</feature>
<evidence type="ECO:0000256" key="2">
    <source>
        <dbReference type="ARBA" id="ARBA00008095"/>
    </source>
</evidence>
<dbReference type="SMART" id="SM00327">
    <property type="entry name" value="VWA"/>
    <property type="match status" value="1"/>
</dbReference>
<keyword evidence="7 15" id="KW-1133">Transmembrane helix</keyword>
<evidence type="ECO:0000256" key="7">
    <source>
        <dbReference type="ARBA" id="ARBA00022989"/>
    </source>
</evidence>
<keyword evidence="10 12" id="KW-0675">Receptor</keyword>
<dbReference type="GO" id="GO:0004888">
    <property type="term" value="F:transmembrane signaling receptor activity"/>
    <property type="evidence" value="ECO:0007669"/>
    <property type="project" value="TreeGrafter"/>
</dbReference>
<keyword evidence="4 15" id="KW-0812">Transmembrane</keyword>
<name>A0A8C2G2F1_CYPCA</name>
<evidence type="ECO:0000256" key="4">
    <source>
        <dbReference type="ARBA" id="ARBA00022692"/>
    </source>
</evidence>
<reference evidence="18" key="1">
    <citation type="submission" date="2025-08" db="UniProtKB">
        <authorList>
            <consortium name="Ensembl"/>
        </authorList>
    </citation>
    <scope>IDENTIFICATION</scope>
</reference>
<dbReference type="GO" id="GO:0009986">
    <property type="term" value="C:cell surface"/>
    <property type="evidence" value="ECO:0007669"/>
    <property type="project" value="TreeGrafter"/>
</dbReference>
<comment type="similarity">
    <text evidence="2 12">Belongs to the ATR family.</text>
</comment>
<feature type="transmembrane region" description="Helical" evidence="15">
    <location>
        <begin position="307"/>
        <end position="329"/>
    </location>
</feature>
<feature type="binding site" evidence="13">
    <location>
        <position position="47"/>
    </location>
    <ligand>
        <name>a divalent metal cation</name>
        <dbReference type="ChEBI" id="CHEBI:60240"/>
    </ligand>
</feature>
<dbReference type="PROSITE" id="PS50234">
    <property type="entry name" value="VWFA"/>
    <property type="match status" value="1"/>
</dbReference>
<evidence type="ECO:0000259" key="17">
    <source>
        <dbReference type="PROSITE" id="PS50234"/>
    </source>
</evidence>
<dbReference type="AlphaFoldDB" id="A0A8C2G2F1"/>
<evidence type="ECO:0000256" key="11">
    <source>
        <dbReference type="ARBA" id="ARBA00023180"/>
    </source>
</evidence>
<evidence type="ECO:0000256" key="14">
    <source>
        <dbReference type="PIRSR" id="PIRSR038023-2"/>
    </source>
</evidence>
<dbReference type="PANTHER" id="PTHR16059">
    <property type="entry name" value="ANTHRAX TOXIN RECEPTOR"/>
    <property type="match status" value="1"/>
</dbReference>
<evidence type="ECO:0000256" key="6">
    <source>
        <dbReference type="ARBA" id="ARBA00022729"/>
    </source>
</evidence>
<evidence type="ECO:0000256" key="8">
    <source>
        <dbReference type="ARBA" id="ARBA00023136"/>
    </source>
</evidence>
<evidence type="ECO:0000256" key="16">
    <source>
        <dbReference type="SAM" id="SignalP"/>
    </source>
</evidence>
<dbReference type="Pfam" id="PF05587">
    <property type="entry name" value="Anth_Ig"/>
    <property type="match status" value="1"/>
</dbReference>
<evidence type="ECO:0000256" key="10">
    <source>
        <dbReference type="ARBA" id="ARBA00023170"/>
    </source>
</evidence>
<evidence type="ECO:0000256" key="9">
    <source>
        <dbReference type="ARBA" id="ARBA00023157"/>
    </source>
</evidence>
<dbReference type="InterPro" id="IPR017360">
    <property type="entry name" value="Anthrax_toxin_rcpt"/>
</dbReference>
<comment type="subcellular location">
    <subcellularLocation>
        <location evidence="1">Membrane</location>
        <topology evidence="1">Single-pass type I membrane protein</topology>
    </subcellularLocation>
</comment>
<feature type="disulfide bond" evidence="14">
    <location>
        <begin position="34"/>
        <end position="212"/>
    </location>
</feature>
<evidence type="ECO:0000256" key="1">
    <source>
        <dbReference type="ARBA" id="ARBA00004479"/>
    </source>
</evidence>
<evidence type="ECO:0000256" key="5">
    <source>
        <dbReference type="ARBA" id="ARBA00022723"/>
    </source>
</evidence>
<evidence type="ECO:0000313" key="19">
    <source>
        <dbReference type="Proteomes" id="UP000694701"/>
    </source>
</evidence>
<keyword evidence="6 16" id="KW-0732">Signal</keyword>
<keyword evidence="5 12" id="KW-0479">Metal-binding</keyword>
<evidence type="ECO:0000256" key="3">
    <source>
        <dbReference type="ARBA" id="ARBA00022553"/>
    </source>
</evidence>
<accession>A0A8C2G2F1</accession>
<dbReference type="InterPro" id="IPR008399">
    <property type="entry name" value="Anthrax_toxin_rcpt_C"/>
</dbReference>
<evidence type="ECO:0000313" key="18">
    <source>
        <dbReference type="Ensembl" id="ENSCCRP00020063853.1"/>
    </source>
</evidence>
<dbReference type="GO" id="GO:0005886">
    <property type="term" value="C:plasma membrane"/>
    <property type="evidence" value="ECO:0007669"/>
    <property type="project" value="UniProtKB-UniRule"/>
</dbReference>
<feature type="binding site" evidence="13">
    <location>
        <position position="49"/>
    </location>
    <ligand>
        <name>a divalent metal cation</name>
        <dbReference type="ChEBI" id="CHEBI:60240"/>
    </ligand>
</feature>
<dbReference type="Ensembl" id="ENSCCRT00020070301.1">
    <property type="protein sequence ID" value="ENSCCRP00020063853.1"/>
    <property type="gene ID" value="ENSCCRG00020030117.1"/>
</dbReference>
<keyword evidence="9 14" id="KW-1015">Disulfide bond</keyword>
<keyword evidence="11" id="KW-0325">Glycoprotein</keyword>
<keyword evidence="8 12" id="KW-0472">Membrane</keyword>
<dbReference type="Gene3D" id="3.40.50.410">
    <property type="entry name" value="von Willebrand factor, type A domain"/>
    <property type="match status" value="1"/>
</dbReference>
<dbReference type="Proteomes" id="UP000694701">
    <property type="component" value="Unplaced"/>
</dbReference>
<dbReference type="FunFam" id="3.40.50.410:FF:000024">
    <property type="entry name" value="Anthrax toxin receptor"/>
    <property type="match status" value="1"/>
</dbReference>
<evidence type="ECO:0000256" key="13">
    <source>
        <dbReference type="PIRSR" id="PIRSR038023-1"/>
    </source>
</evidence>